<reference evidence="5 6" key="1">
    <citation type="submission" date="2024-06" db="EMBL/GenBank/DDBJ databases">
        <title>A chromosome level genome sequence of Diviner's sage (Salvia divinorum).</title>
        <authorList>
            <person name="Ford S.A."/>
            <person name="Ro D.-K."/>
            <person name="Ness R.W."/>
            <person name="Phillips M.A."/>
        </authorList>
    </citation>
    <scope>NUCLEOTIDE SEQUENCE [LARGE SCALE GENOMIC DNA]</scope>
    <source>
        <strain evidence="5">SAF-2024a</strain>
        <tissue evidence="5">Leaf</tissue>
    </source>
</reference>
<dbReference type="EMBL" id="JBEAFC010000007">
    <property type="protein sequence ID" value="KAL1550129.1"/>
    <property type="molecule type" value="Genomic_DNA"/>
</dbReference>
<organism evidence="5 6">
    <name type="scientific">Salvia divinorum</name>
    <name type="common">Maria pastora</name>
    <name type="synonym">Diviner's sage</name>
    <dbReference type="NCBI Taxonomy" id="28513"/>
    <lineage>
        <taxon>Eukaryota</taxon>
        <taxon>Viridiplantae</taxon>
        <taxon>Streptophyta</taxon>
        <taxon>Embryophyta</taxon>
        <taxon>Tracheophyta</taxon>
        <taxon>Spermatophyta</taxon>
        <taxon>Magnoliopsida</taxon>
        <taxon>eudicotyledons</taxon>
        <taxon>Gunneridae</taxon>
        <taxon>Pentapetalae</taxon>
        <taxon>asterids</taxon>
        <taxon>lamiids</taxon>
        <taxon>Lamiales</taxon>
        <taxon>Lamiaceae</taxon>
        <taxon>Nepetoideae</taxon>
        <taxon>Mentheae</taxon>
        <taxon>Salviinae</taxon>
        <taxon>Salvia</taxon>
        <taxon>Salvia subgen. Calosphace</taxon>
    </lineage>
</organism>
<evidence type="ECO:0000256" key="1">
    <source>
        <dbReference type="ARBA" id="ARBA00008276"/>
    </source>
</evidence>
<protein>
    <submittedName>
        <fullName evidence="5">Tetrahydrofolate synthase</fullName>
        <ecNumber evidence="5">6.3.2.17</ecNumber>
    </submittedName>
</protein>
<evidence type="ECO:0000256" key="2">
    <source>
        <dbReference type="ARBA" id="ARBA00022598"/>
    </source>
</evidence>
<sequence>MLRKVWECWNQLKQNISDDLPTPPFSQFLTVLPFKIFGCEKVDVAIIEVGLGGTRDSTNVIKNPVVCCGVSLLGMDHMEMLGDTLEQLASHKAGILKPHVPAFTVPQFNPSLQAMYCKNKSFLRLSDLLRVPLEAVAPLHHSNLKGTELSLSYDHQFTNAGLANALCKSWLQSIGNWEKLLQHSGQEDNLPDAFLRGLQTARLSGRAGIVCDSALSSSAMAGEAENTSGDLVFNARWFSSAVKEKTSKEVWGNCNVKGKTSKKILLFSCMDVRDPQSPLLILVDTCASGTHFANAISVPGISTYTKVTSASPVPSGIPPKDLSWQLNLQRVWENIIHGGKGNFHLLPFKLFDFS</sequence>
<dbReference type="Gene3D" id="3.40.1190.10">
    <property type="entry name" value="Mur-like, catalytic domain"/>
    <property type="match status" value="1"/>
</dbReference>
<keyword evidence="2 5" id="KW-0436">Ligase</keyword>
<dbReference type="PANTHER" id="PTHR11136:SF5">
    <property type="entry name" value="FOLYLPOLYGLUTAMATE SYNTHASE, MITOCHONDRIAL"/>
    <property type="match status" value="1"/>
</dbReference>
<comment type="caution">
    <text evidence="5">The sequence shown here is derived from an EMBL/GenBank/DDBJ whole genome shotgun (WGS) entry which is preliminary data.</text>
</comment>
<dbReference type="GO" id="GO:0005524">
    <property type="term" value="F:ATP binding"/>
    <property type="evidence" value="ECO:0007669"/>
    <property type="project" value="UniProtKB-KW"/>
</dbReference>
<dbReference type="EC" id="6.3.2.17" evidence="5"/>
<keyword evidence="6" id="KW-1185">Reference proteome</keyword>
<dbReference type="InterPro" id="IPR018109">
    <property type="entry name" value="Folylpolyglutamate_synth_CS"/>
</dbReference>
<dbReference type="InterPro" id="IPR036565">
    <property type="entry name" value="Mur-like_cat_sf"/>
</dbReference>
<accession>A0ABD1H142</accession>
<gene>
    <name evidence="5" type="ORF">AAHA92_18132</name>
</gene>
<comment type="similarity">
    <text evidence="1">Belongs to the folylpolyglutamate synthase family.</text>
</comment>
<dbReference type="Proteomes" id="UP001567538">
    <property type="component" value="Unassembled WGS sequence"/>
</dbReference>
<evidence type="ECO:0000256" key="4">
    <source>
        <dbReference type="ARBA" id="ARBA00022840"/>
    </source>
</evidence>
<proteinExistence type="inferred from homology"/>
<dbReference type="PANTHER" id="PTHR11136">
    <property type="entry name" value="FOLYLPOLYGLUTAMATE SYNTHASE-RELATED"/>
    <property type="match status" value="1"/>
</dbReference>
<evidence type="ECO:0000313" key="5">
    <source>
        <dbReference type="EMBL" id="KAL1550129.1"/>
    </source>
</evidence>
<dbReference type="PROSITE" id="PS01012">
    <property type="entry name" value="FOLYLPOLYGLU_SYNT_2"/>
    <property type="match status" value="1"/>
</dbReference>
<dbReference type="AlphaFoldDB" id="A0ABD1H142"/>
<dbReference type="SUPFAM" id="SSF53623">
    <property type="entry name" value="MurD-like peptide ligases, catalytic domain"/>
    <property type="match status" value="1"/>
</dbReference>
<name>A0ABD1H142_SALDI</name>
<evidence type="ECO:0000256" key="3">
    <source>
        <dbReference type="ARBA" id="ARBA00022741"/>
    </source>
</evidence>
<keyword evidence="4" id="KW-0067">ATP-binding</keyword>
<dbReference type="GO" id="GO:0004326">
    <property type="term" value="F:tetrahydrofolylpolyglutamate synthase activity"/>
    <property type="evidence" value="ECO:0007669"/>
    <property type="project" value="UniProtKB-EC"/>
</dbReference>
<keyword evidence="3" id="KW-0547">Nucleotide-binding</keyword>
<dbReference type="InterPro" id="IPR001645">
    <property type="entry name" value="Folylpolyglutamate_synth"/>
</dbReference>
<evidence type="ECO:0000313" key="6">
    <source>
        <dbReference type="Proteomes" id="UP001567538"/>
    </source>
</evidence>